<dbReference type="KEGG" id="ter:Tery_3935"/>
<dbReference type="InterPro" id="IPR034122">
    <property type="entry name" value="Retropepsin-like_bacterial"/>
</dbReference>
<dbReference type="PROSITE" id="PS00141">
    <property type="entry name" value="ASP_PROTEASE"/>
    <property type="match status" value="1"/>
</dbReference>
<organism evidence="2">
    <name type="scientific">Trichodesmium erythraeum (strain IMS101)</name>
    <dbReference type="NCBI Taxonomy" id="203124"/>
    <lineage>
        <taxon>Bacteria</taxon>
        <taxon>Bacillati</taxon>
        <taxon>Cyanobacteriota</taxon>
        <taxon>Cyanophyceae</taxon>
        <taxon>Oscillatoriophycideae</taxon>
        <taxon>Oscillatoriales</taxon>
        <taxon>Microcoleaceae</taxon>
        <taxon>Trichodesmium</taxon>
    </lineage>
</organism>
<dbReference type="Pfam" id="PF13975">
    <property type="entry name" value="gag-asp_proteas"/>
    <property type="match status" value="1"/>
</dbReference>
<accession>Q10XQ8</accession>
<dbReference type="CDD" id="cd05483">
    <property type="entry name" value="retropepsin_like_bacteria"/>
    <property type="match status" value="2"/>
</dbReference>
<name>Q10XQ8_TRIEI</name>
<keyword evidence="1" id="KW-0812">Transmembrane</keyword>
<gene>
    <name evidence="2" type="ordered locus">Tery_3935</name>
</gene>
<protein>
    <recommendedName>
        <fullName evidence="3">Peptidase A2 domain-containing protein</fullName>
    </recommendedName>
</protein>
<dbReference type="SUPFAM" id="SSF50630">
    <property type="entry name" value="Acid proteases"/>
    <property type="match status" value="2"/>
</dbReference>
<evidence type="ECO:0000256" key="1">
    <source>
        <dbReference type="SAM" id="Phobius"/>
    </source>
</evidence>
<evidence type="ECO:0008006" key="3">
    <source>
        <dbReference type="Google" id="ProtNLM"/>
    </source>
</evidence>
<feature type="transmembrane region" description="Helical" evidence="1">
    <location>
        <begin position="12"/>
        <end position="33"/>
    </location>
</feature>
<dbReference type="HOGENOM" id="CLU_060281_0_0_3"/>
<proteinExistence type="predicted"/>
<keyword evidence="1" id="KW-0472">Membrane</keyword>
<dbReference type="OrthoDB" id="947490at2"/>
<dbReference type="InterPro" id="IPR001969">
    <property type="entry name" value="Aspartic_peptidase_AS"/>
</dbReference>
<reference evidence="2" key="1">
    <citation type="submission" date="2006-06" db="EMBL/GenBank/DDBJ databases">
        <title>Complete sequence of Trichodesmium erythraeum IMS101.</title>
        <authorList>
            <consortium name="US DOE Joint Genome Institute"/>
            <person name="Copeland A."/>
            <person name="Lucas S."/>
            <person name="Lapidus A."/>
            <person name="Barry K."/>
            <person name="Detter J.C."/>
            <person name="Glavina del Rio T."/>
            <person name="Hammon N."/>
            <person name="Israni S."/>
            <person name="Dalin E."/>
            <person name="Tice H."/>
            <person name="Pitluck S."/>
            <person name="Kiss H."/>
            <person name="Munk A.C."/>
            <person name="Brettin T."/>
            <person name="Bruce D."/>
            <person name="Han C."/>
            <person name="Tapia R."/>
            <person name="Gilna P."/>
            <person name="Schmutz J."/>
            <person name="Larimer F."/>
            <person name="Land M."/>
            <person name="Hauser L."/>
            <person name="Kyrpides N."/>
            <person name="Kim E."/>
            <person name="Richardson P."/>
        </authorList>
    </citation>
    <scope>NUCLEOTIDE SEQUENCE [LARGE SCALE GENOMIC DNA]</scope>
    <source>
        <strain evidence="2">IMS101</strain>
    </source>
</reference>
<dbReference type="GO" id="GO:0006508">
    <property type="term" value="P:proteolysis"/>
    <property type="evidence" value="ECO:0007669"/>
    <property type="project" value="InterPro"/>
</dbReference>
<dbReference type="InterPro" id="IPR021109">
    <property type="entry name" value="Peptidase_aspartic_dom_sf"/>
</dbReference>
<dbReference type="Gene3D" id="2.40.70.10">
    <property type="entry name" value="Acid Proteases"/>
    <property type="match status" value="2"/>
</dbReference>
<dbReference type="RefSeq" id="WP_011613296.1">
    <property type="nucleotide sequence ID" value="NC_008312.1"/>
</dbReference>
<sequence length="361" mass="39365">MRNSTKKTVKTIIIAAITSIIISPTFALFRPVIGKQNIAIAPQKTTSVRSPERNYIATTPQISTGAIVQLEGLNLPRPKVTGITTIPLKFLDSGTAFTLTATLGKKSGDFLLDTGASTTMISTKIVKELGLKGEPIPKELLTYAVAGDECPEMKANLHRLPVLKIDDVKVEKLAGLEFTTTIMPGELSGVLGMDILSNFDVEINPKTQELRLLSPTIIPAKNIKDAIPLKSKLGVMLAEVEINGNGPFIFMLDTGAESIFISQKLASQLKITAAERQAVRVQGFCGIEMAELASLAQVKMGNYELRKLETVILSSPVLELLEVDGILGQNFFNNYQQHWRFDQKNEEFPSGGSLLLKQSRQ</sequence>
<dbReference type="STRING" id="203124.Tery_3935"/>
<dbReference type="AlphaFoldDB" id="Q10XQ8"/>
<dbReference type="eggNOG" id="COG3577">
    <property type="taxonomic scope" value="Bacteria"/>
</dbReference>
<dbReference type="EMBL" id="CP000393">
    <property type="protein sequence ID" value="ABG52966.1"/>
    <property type="molecule type" value="Genomic_DNA"/>
</dbReference>
<dbReference type="GO" id="GO:0004190">
    <property type="term" value="F:aspartic-type endopeptidase activity"/>
    <property type="evidence" value="ECO:0007669"/>
    <property type="project" value="InterPro"/>
</dbReference>
<evidence type="ECO:0000313" key="2">
    <source>
        <dbReference type="EMBL" id="ABG52966.1"/>
    </source>
</evidence>
<keyword evidence="1" id="KW-1133">Transmembrane helix</keyword>
<dbReference type="Pfam" id="PF13650">
    <property type="entry name" value="Asp_protease_2"/>
    <property type="match status" value="1"/>
</dbReference>